<dbReference type="GO" id="GO:0089718">
    <property type="term" value="P:amino acid import across plasma membrane"/>
    <property type="evidence" value="ECO:0007669"/>
    <property type="project" value="TreeGrafter"/>
</dbReference>
<dbReference type="PROSITE" id="PS00610">
    <property type="entry name" value="NA_NEUROTRAN_SYMP_1"/>
    <property type="match status" value="2"/>
</dbReference>
<evidence type="ECO:0000256" key="1">
    <source>
        <dbReference type="ARBA" id="ARBA00004141"/>
    </source>
</evidence>
<dbReference type="GO" id="GO:0022858">
    <property type="term" value="F:alanine transmembrane transporter activity"/>
    <property type="evidence" value="ECO:0007669"/>
    <property type="project" value="TreeGrafter"/>
</dbReference>
<dbReference type="RefSeq" id="XP_033802491.1">
    <property type="nucleotide sequence ID" value="XM_033946600.1"/>
</dbReference>
<feature type="transmembrane region" description="Helical" evidence="9">
    <location>
        <begin position="1115"/>
        <end position="1137"/>
    </location>
</feature>
<dbReference type="PROSITE" id="PS50267">
    <property type="entry name" value="NA_NEUROTRAN_SYMP_3"/>
    <property type="match status" value="2"/>
</dbReference>
<evidence type="ECO:0000256" key="3">
    <source>
        <dbReference type="ARBA" id="ARBA00022692"/>
    </source>
</evidence>
<keyword evidence="3 8" id="KW-0812">Transmembrane</keyword>
<keyword evidence="7" id="KW-1015">Disulfide bond</keyword>
<gene>
    <name evidence="11" type="primary">LOC117361374</name>
</gene>
<feature type="transmembrane region" description="Helical" evidence="9">
    <location>
        <begin position="958"/>
        <end position="979"/>
    </location>
</feature>
<protein>
    <recommendedName>
        <fullName evidence="8">Transporter</fullName>
    </recommendedName>
</protein>
<accession>A0A6P8RIE1</accession>
<feature type="binding site" evidence="6">
    <location>
        <position position="41"/>
    </location>
    <ligand>
        <name>Na(+)</name>
        <dbReference type="ChEBI" id="CHEBI:29101"/>
        <label>1</label>
    </ligand>
</feature>
<sequence length="1199" mass="134215">MEDNSGPSKVPAKEDLIHDIEDRPERGIWSSKMDYLLSMIGYAVGLGNVWRFPYLAFKNGGGTFLIPYTVMLAIAGLPLFFLECSLGQFASLGPISAWRLAPIFQGVGCSMVLISASVAIYYNVIIAYSLYYFFASFRRVLPWTDCYKWADEKCSRHSKAICNITSGSTVTIVNLTWVKENNLTCVPNSIINLQVDAPSYQYWDKVTLRRSSGIGDTGKMVWYLVLCLLLAWILVILSLVKGIKSSGKVVYFTALFPYFVLIVLLIRGTTLEGALDGINFYIGKESDISKLWQAEVWKDAATQIFFSLSTAWGGLIALSSYNKFNNNCYLDSIIVSVTNCVTSVFAGFAVFSILGHMAHVLGKSVKDVAESGFGLAFIAYPEALTQLPLAPFWSILFFSMLITLGLDSQFALIETVTTAIEDAFPKAMKQKRIYITTGCCALLFLLGLPCVTQAGIYWLVLIDTFCGGWNLLFSAVLELIGISWIYGGNRFIEDIEMMIGNRPWSFWFWWRMCWLYVSPVVLAVILLWSLVTFTAPSYGPIQYPVWSIVLGWLMTITCLMWIPIVAIMHIYKSKGTLWEDFNATNTDENLDRENWSSKTEYLLAMIGYAVGLGNVWRFPYIAFKHGGGAFLIPFIIMLAIAGLPLFLMECSLGQFASLGPVEIWRIVPILQGVGITMVLISALVSIYYNVIVGYSLYYLFASFTRVLPWSYCMDWANENCSETSRGFCNISSETDIITVNLSWVEENNFSCIDNTTVNEDTELPSQQYWKNVALHRSGGLDETGVVVWHLALCLLLAWILVGASLFKGIKSSGKVVYFTAVFPYVVLIILLIRGATLEGARDGIDYFIGTQSDMSKLKSAEAWKDAATQLFYSLSTAWGGIVALSSYNKFHNNCYLDAIVVCVVNCLTSLFAGFAIFSIMGHMAFLTNRPVPQVVNEGFALAFMAYPEALTKLPVSPLWSILFFFMLVTLGLDSQFALIETITTAIQDAFPNAMKKMRLPITVGCCIFLFLLGLVCVTQAGIFWVNLIDYYCGGWAILIAAILEVAGICWIYGGNRFIKDIEMMLGKKSFCFWIWWRACWFFITPVVLIFILVWSLVTLETPTYDDITYPSWGEALGWCMIIFCIIWIPIIAAIKIFKAEGNLWQRIVKSAAAAPNWGPALEQNWGERYKHLAGLQHDNIDLAIPTVEGKNNASFQPEQ</sequence>
<feature type="transmembrane region" description="Helical" evidence="9">
    <location>
        <begin position="815"/>
        <end position="832"/>
    </location>
</feature>
<keyword evidence="5 9" id="KW-0472">Membrane</keyword>
<feature type="transmembrane region" description="Helical" evidence="9">
    <location>
        <begin position="103"/>
        <end position="134"/>
    </location>
</feature>
<feature type="transmembrane region" description="Helical" evidence="9">
    <location>
        <begin position="870"/>
        <end position="887"/>
    </location>
</feature>
<feature type="binding site" evidence="6">
    <location>
        <position position="44"/>
    </location>
    <ligand>
        <name>Na(+)</name>
        <dbReference type="ChEBI" id="CHEBI:29101"/>
        <label>2</label>
    </ligand>
</feature>
<evidence type="ECO:0000256" key="6">
    <source>
        <dbReference type="PIRSR" id="PIRSR600175-1"/>
    </source>
</evidence>
<dbReference type="NCBIfam" id="NF037979">
    <property type="entry name" value="Na_transp"/>
    <property type="match status" value="1"/>
</dbReference>
<evidence type="ECO:0000256" key="5">
    <source>
        <dbReference type="ARBA" id="ARBA00023136"/>
    </source>
</evidence>
<feature type="binding site" evidence="6">
    <location>
        <position position="408"/>
    </location>
    <ligand>
        <name>Na(+)</name>
        <dbReference type="ChEBI" id="CHEBI:29101"/>
        <label>1</label>
    </ligand>
</feature>
<feature type="transmembrane region" description="Helical" evidence="9">
    <location>
        <begin position="300"/>
        <end position="321"/>
    </location>
</feature>
<organism evidence="10 11">
    <name type="scientific">Geotrypetes seraphini</name>
    <name type="common">Gaboon caecilian</name>
    <name type="synonym">Caecilia seraphini</name>
    <dbReference type="NCBI Taxonomy" id="260995"/>
    <lineage>
        <taxon>Eukaryota</taxon>
        <taxon>Metazoa</taxon>
        <taxon>Chordata</taxon>
        <taxon>Craniata</taxon>
        <taxon>Vertebrata</taxon>
        <taxon>Euteleostomi</taxon>
        <taxon>Amphibia</taxon>
        <taxon>Gymnophiona</taxon>
        <taxon>Geotrypetes</taxon>
    </lineage>
</organism>
<comment type="similarity">
    <text evidence="8">Belongs to the sodium:neurotransmitter symporter (SNF) (TC 2.A.22) family.</text>
</comment>
<dbReference type="PANTHER" id="PTHR11616">
    <property type="entry name" value="SODIUM/CHLORIDE DEPENDENT TRANSPORTER"/>
    <property type="match status" value="1"/>
</dbReference>
<feature type="transmembrane region" description="Helical" evidence="9">
    <location>
        <begin position="220"/>
        <end position="240"/>
    </location>
</feature>
<evidence type="ECO:0000256" key="8">
    <source>
        <dbReference type="RuleBase" id="RU003732"/>
    </source>
</evidence>
<dbReference type="SUPFAM" id="SSF161070">
    <property type="entry name" value="SNF-like"/>
    <property type="match status" value="2"/>
</dbReference>
<feature type="transmembrane region" description="Helical" evidence="9">
    <location>
        <begin position="508"/>
        <end position="531"/>
    </location>
</feature>
<keyword evidence="6" id="KW-0915">Sodium</keyword>
<feature type="transmembrane region" description="Helical" evidence="9">
    <location>
        <begin position="33"/>
        <end position="52"/>
    </location>
</feature>
<dbReference type="PANTHER" id="PTHR11616:SF286">
    <property type="entry name" value="SODIUM- AND CHLORIDE-DEPENDENT NEUTRAL AND BASIC AMINO ACID TRANSPORTER B(0+)"/>
    <property type="match status" value="1"/>
</dbReference>
<dbReference type="GeneID" id="117361374"/>
<evidence type="ECO:0000256" key="4">
    <source>
        <dbReference type="ARBA" id="ARBA00022989"/>
    </source>
</evidence>
<dbReference type="KEGG" id="gsh:117361374"/>
<dbReference type="GO" id="GO:0005886">
    <property type="term" value="C:plasma membrane"/>
    <property type="evidence" value="ECO:0007669"/>
    <property type="project" value="TreeGrafter"/>
</dbReference>
<keyword evidence="6" id="KW-0479">Metal-binding</keyword>
<feature type="binding site" evidence="6">
    <location>
        <position position="48"/>
    </location>
    <ligand>
        <name>Na(+)</name>
        <dbReference type="ChEBI" id="CHEBI:29101"/>
        <label>1</label>
    </ligand>
</feature>
<feature type="binding site" evidence="6">
    <location>
        <position position="339"/>
    </location>
    <ligand>
        <name>Na(+)</name>
        <dbReference type="ChEBI" id="CHEBI:29101"/>
        <label>1</label>
    </ligand>
</feature>
<dbReference type="InterPro" id="IPR000175">
    <property type="entry name" value="Na/ntran_symport"/>
</dbReference>
<feature type="transmembrane region" description="Helical" evidence="9">
    <location>
        <begin position="629"/>
        <end position="648"/>
    </location>
</feature>
<proteinExistence type="inferred from homology"/>
<feature type="transmembrane region" description="Helical" evidence="9">
    <location>
        <begin position="249"/>
        <end position="266"/>
    </location>
</feature>
<keyword evidence="8" id="KW-0769">Symport</keyword>
<dbReference type="Pfam" id="PF00209">
    <property type="entry name" value="SNF"/>
    <property type="match status" value="2"/>
</dbReference>
<dbReference type="GO" id="GO:0001761">
    <property type="term" value="F:beta-alanine transmembrane transporter activity"/>
    <property type="evidence" value="ECO:0007669"/>
    <property type="project" value="TreeGrafter"/>
</dbReference>
<feature type="transmembrane region" description="Helical" evidence="9">
    <location>
        <begin position="1033"/>
        <end position="1053"/>
    </location>
</feature>
<feature type="transmembrane region" description="Helical" evidence="9">
    <location>
        <begin position="786"/>
        <end position="806"/>
    </location>
</feature>
<feature type="disulfide bond" evidence="7">
    <location>
        <begin position="146"/>
        <end position="154"/>
    </location>
</feature>
<feature type="binding site" evidence="6">
    <location>
        <position position="404"/>
    </location>
    <ligand>
        <name>Na(+)</name>
        <dbReference type="ChEBI" id="CHEBI:29101"/>
        <label>1</label>
    </ligand>
</feature>
<comment type="subcellular location">
    <subcellularLocation>
        <location evidence="1">Membrane</location>
        <topology evidence="1">Multi-pass membrane protein</topology>
    </subcellularLocation>
</comment>
<dbReference type="Proteomes" id="UP000515159">
    <property type="component" value="Chromosome 5"/>
</dbReference>
<evidence type="ECO:0000256" key="2">
    <source>
        <dbReference type="ARBA" id="ARBA00022448"/>
    </source>
</evidence>
<dbReference type="GO" id="GO:1901235">
    <property type="term" value="F:(R)-carnitine transmembrane transporter activity"/>
    <property type="evidence" value="ECO:0007669"/>
    <property type="project" value="TreeGrafter"/>
</dbReference>
<feature type="transmembrane region" description="Helical" evidence="9">
    <location>
        <begin position="1074"/>
        <end position="1095"/>
    </location>
</feature>
<feature type="transmembrane region" description="Helical" evidence="9">
    <location>
        <begin position="467"/>
        <end position="487"/>
    </location>
</feature>
<dbReference type="InParanoid" id="A0A6P8RIE1"/>
<feature type="transmembrane region" description="Helical" evidence="9">
    <location>
        <begin position="669"/>
        <end position="700"/>
    </location>
</feature>
<feature type="binding site" evidence="6">
    <location>
        <position position="407"/>
    </location>
    <ligand>
        <name>Na(+)</name>
        <dbReference type="ChEBI" id="CHEBI:29101"/>
        <label>1</label>
    </ligand>
</feature>
<dbReference type="GO" id="GO:0046872">
    <property type="term" value="F:metal ion binding"/>
    <property type="evidence" value="ECO:0007669"/>
    <property type="project" value="UniProtKB-KW"/>
</dbReference>
<feature type="transmembrane region" description="Helical" evidence="9">
    <location>
        <begin position="64"/>
        <end position="82"/>
    </location>
</feature>
<dbReference type="OrthoDB" id="6581954at2759"/>
<feature type="transmembrane region" description="Helical" evidence="9">
    <location>
        <begin position="999"/>
        <end position="1027"/>
    </location>
</feature>
<evidence type="ECO:0000256" key="9">
    <source>
        <dbReference type="SAM" id="Phobius"/>
    </source>
</evidence>
<dbReference type="AlphaFoldDB" id="A0A6P8RIE1"/>
<feature type="transmembrane region" description="Helical" evidence="9">
    <location>
        <begin position="392"/>
        <end position="413"/>
    </location>
</feature>
<feature type="transmembrane region" description="Helical" evidence="9">
    <location>
        <begin position="433"/>
        <end position="461"/>
    </location>
</feature>
<evidence type="ECO:0000313" key="10">
    <source>
        <dbReference type="Proteomes" id="UP000515159"/>
    </source>
</evidence>
<dbReference type="InterPro" id="IPR037272">
    <property type="entry name" value="SNS_sf"/>
</dbReference>
<dbReference type="PRINTS" id="PR00176">
    <property type="entry name" value="NANEUSMPORT"/>
</dbReference>
<dbReference type="GO" id="GO:0015657">
    <property type="term" value="F:branched-chain amino acid:sodium symporter activity"/>
    <property type="evidence" value="ECO:0007669"/>
    <property type="project" value="TreeGrafter"/>
</dbReference>
<reference evidence="11" key="1">
    <citation type="submission" date="2025-08" db="UniProtKB">
        <authorList>
            <consortium name="RefSeq"/>
        </authorList>
    </citation>
    <scope>IDENTIFICATION</scope>
</reference>
<feature type="binding site" evidence="6">
    <location>
        <position position="307"/>
    </location>
    <ligand>
        <name>Na(+)</name>
        <dbReference type="ChEBI" id="CHEBI:29101"/>
        <label>1</label>
    </ligand>
</feature>
<name>A0A6P8RIE1_GEOSA</name>
<keyword evidence="10" id="KW-1185">Reference proteome</keyword>
<feature type="transmembrane region" description="Helical" evidence="9">
    <location>
        <begin position="543"/>
        <end position="567"/>
    </location>
</feature>
<evidence type="ECO:0000256" key="7">
    <source>
        <dbReference type="PIRSR" id="PIRSR600175-2"/>
    </source>
</evidence>
<feature type="binding site" evidence="6">
    <location>
        <position position="43"/>
    </location>
    <ligand>
        <name>Na(+)</name>
        <dbReference type="ChEBI" id="CHEBI:29101"/>
        <label>1</label>
    </ligand>
</feature>
<feature type="transmembrane region" description="Helical" evidence="9">
    <location>
        <begin position="894"/>
        <end position="920"/>
    </location>
</feature>
<keyword evidence="2 8" id="KW-0813">Transport</keyword>
<feature type="transmembrane region" description="Helical" evidence="9">
    <location>
        <begin position="333"/>
        <end position="354"/>
    </location>
</feature>
<keyword evidence="4 9" id="KW-1133">Transmembrane helix</keyword>
<dbReference type="GO" id="GO:0015374">
    <property type="term" value="F:neutral, basic amino acid:sodium:chloride symporter activity"/>
    <property type="evidence" value="ECO:0007669"/>
    <property type="project" value="TreeGrafter"/>
</dbReference>
<evidence type="ECO:0000313" key="11">
    <source>
        <dbReference type="RefSeq" id="XP_033802491.1"/>
    </source>
</evidence>
<dbReference type="PROSITE" id="PS00754">
    <property type="entry name" value="NA_NEUROTRAN_SYMP_2"/>
    <property type="match status" value="1"/>
</dbReference>